<feature type="transmembrane region" description="Helical" evidence="7">
    <location>
        <begin position="328"/>
        <end position="346"/>
    </location>
</feature>
<accession>A0A0R1MKM4</accession>
<dbReference type="Gene3D" id="1.20.1720.10">
    <property type="entry name" value="Multidrug resistance protein D"/>
    <property type="match status" value="1"/>
</dbReference>
<keyword evidence="10" id="KW-1185">Reference proteome</keyword>
<sequence length="505" mass="54602">MTKKQTNVAITTVAIFVATFMTAVEGTIVSTAMPTIIGNLHGVELMNWVFSIYLLTNAMVTPVYGKLADAIGRKPVLLVGLVIFIGGSCLAGLAQNMIQLIAFRALQGIGAGAIQPVTFTIIADIYPIEKRAKVLGFNGSAWGIASVVAPLLGGFIVEKLSWHWIFFINLPIGLITIALVQFFFFEERRSQRVHIDYPGVFSLLTTLFALMIGLQMLTDPNQRLVAMIALVIFVVGFVIFLRVEQKASDPVIDLKLFQNRSFVIQNSVAALVSGFLIGFESYMPMWMQGILGMPASMGGFAVTPSSVMWIIGSFLAGHMLVRWSPKRLLTIALIWLLLGGIALATVPVTTPFVVFLVIAGWLGIAFGTIITITTVTVQNAVTQSEVGVATSFNTLSRTLGQTLMVSIFGIVLNTHFAQGVQAHGNITTDMLNKLIDPQTAKDLPAHLLPALHNILYSGLHGVYLVGIGVIVIALICNLFDVPEKLRMHAHKEAKAASAAPEQQNS</sequence>
<evidence type="ECO:0000259" key="8">
    <source>
        <dbReference type="PROSITE" id="PS50850"/>
    </source>
</evidence>
<evidence type="ECO:0000256" key="2">
    <source>
        <dbReference type="ARBA" id="ARBA00022448"/>
    </source>
</evidence>
<dbReference type="Proteomes" id="UP000051330">
    <property type="component" value="Unassembled WGS sequence"/>
</dbReference>
<reference evidence="9 10" key="1">
    <citation type="journal article" date="2015" name="Genome Announc.">
        <title>Expanding the biotechnology potential of lactobacilli through comparative genomics of 213 strains and associated genera.</title>
        <authorList>
            <person name="Sun Z."/>
            <person name="Harris H.M."/>
            <person name="McCann A."/>
            <person name="Guo C."/>
            <person name="Argimon S."/>
            <person name="Zhang W."/>
            <person name="Yang X."/>
            <person name="Jeffery I.B."/>
            <person name="Cooney J.C."/>
            <person name="Kagawa T.F."/>
            <person name="Liu W."/>
            <person name="Song Y."/>
            <person name="Salvetti E."/>
            <person name="Wrobel A."/>
            <person name="Rasinkangas P."/>
            <person name="Parkhill J."/>
            <person name="Rea M.C."/>
            <person name="O'Sullivan O."/>
            <person name="Ritari J."/>
            <person name="Douillard F.P."/>
            <person name="Paul Ross R."/>
            <person name="Yang R."/>
            <person name="Briner A.E."/>
            <person name="Felis G.E."/>
            <person name="de Vos W.M."/>
            <person name="Barrangou R."/>
            <person name="Klaenhammer T.R."/>
            <person name="Caufield P.W."/>
            <person name="Cui Y."/>
            <person name="Zhang H."/>
            <person name="O'Toole P.W."/>
        </authorList>
    </citation>
    <scope>NUCLEOTIDE SEQUENCE [LARGE SCALE GENOMIC DNA]</scope>
    <source>
        <strain evidence="9 10">DSM 12744</strain>
    </source>
</reference>
<feature type="transmembrane region" description="Helical" evidence="7">
    <location>
        <begin position="76"/>
        <end position="95"/>
    </location>
</feature>
<dbReference type="EMBL" id="AZEC01000023">
    <property type="protein sequence ID" value="KRL08438.1"/>
    <property type="molecule type" value="Genomic_DNA"/>
</dbReference>
<dbReference type="PROSITE" id="PS50850">
    <property type="entry name" value="MFS"/>
    <property type="match status" value="1"/>
</dbReference>
<organism evidence="9 10">
    <name type="scientific">Schleiferilactobacillus perolens DSM 12744</name>
    <dbReference type="NCBI Taxonomy" id="1423792"/>
    <lineage>
        <taxon>Bacteria</taxon>
        <taxon>Bacillati</taxon>
        <taxon>Bacillota</taxon>
        <taxon>Bacilli</taxon>
        <taxon>Lactobacillales</taxon>
        <taxon>Lactobacillaceae</taxon>
        <taxon>Schleiferilactobacillus</taxon>
    </lineage>
</organism>
<keyword evidence="5 7" id="KW-1133">Transmembrane helix</keyword>
<feature type="transmembrane region" description="Helical" evidence="7">
    <location>
        <begin position="135"/>
        <end position="156"/>
    </location>
</feature>
<dbReference type="InterPro" id="IPR011701">
    <property type="entry name" value="MFS"/>
</dbReference>
<dbReference type="CDD" id="cd17502">
    <property type="entry name" value="MFS_Azr1_MDR_like"/>
    <property type="match status" value="1"/>
</dbReference>
<dbReference type="PATRIC" id="fig|1423792.3.peg.1650"/>
<dbReference type="RefSeq" id="WP_057822444.1">
    <property type="nucleotide sequence ID" value="NZ_AZEC01000023.1"/>
</dbReference>
<evidence type="ECO:0000256" key="1">
    <source>
        <dbReference type="ARBA" id="ARBA00004651"/>
    </source>
</evidence>
<dbReference type="AlphaFoldDB" id="A0A0R1MKM4"/>
<keyword evidence="2" id="KW-0813">Transport</keyword>
<feature type="transmembrane region" description="Helical" evidence="7">
    <location>
        <begin position="352"/>
        <end position="377"/>
    </location>
</feature>
<keyword evidence="4 7" id="KW-0812">Transmembrane</keyword>
<dbReference type="SUPFAM" id="SSF103473">
    <property type="entry name" value="MFS general substrate transporter"/>
    <property type="match status" value="1"/>
</dbReference>
<dbReference type="PRINTS" id="PR01036">
    <property type="entry name" value="TCRTETB"/>
</dbReference>
<feature type="transmembrane region" description="Helical" evidence="7">
    <location>
        <begin position="101"/>
        <end position="123"/>
    </location>
</feature>
<evidence type="ECO:0000313" key="9">
    <source>
        <dbReference type="EMBL" id="KRL08438.1"/>
    </source>
</evidence>
<dbReference type="GO" id="GO:0022857">
    <property type="term" value="F:transmembrane transporter activity"/>
    <property type="evidence" value="ECO:0007669"/>
    <property type="project" value="InterPro"/>
</dbReference>
<feature type="transmembrane region" description="Helical" evidence="7">
    <location>
        <begin position="45"/>
        <end position="64"/>
    </location>
</feature>
<comment type="subcellular location">
    <subcellularLocation>
        <location evidence="1">Cell membrane</location>
        <topology evidence="1">Multi-pass membrane protein</topology>
    </subcellularLocation>
</comment>
<gene>
    <name evidence="9" type="ORF">FD09_GL001630</name>
</gene>
<feature type="transmembrane region" description="Helical" evidence="7">
    <location>
        <begin position="197"/>
        <end position="218"/>
    </location>
</feature>
<dbReference type="STRING" id="1423792.FD09_GL001630"/>
<evidence type="ECO:0000256" key="4">
    <source>
        <dbReference type="ARBA" id="ARBA00022692"/>
    </source>
</evidence>
<evidence type="ECO:0000256" key="5">
    <source>
        <dbReference type="ARBA" id="ARBA00022989"/>
    </source>
</evidence>
<feature type="transmembrane region" description="Helical" evidence="7">
    <location>
        <begin position="162"/>
        <end position="185"/>
    </location>
</feature>
<feature type="domain" description="Major facilitator superfamily (MFS) profile" evidence="8">
    <location>
        <begin position="11"/>
        <end position="485"/>
    </location>
</feature>
<dbReference type="OrthoDB" id="9816041at2"/>
<dbReference type="PANTHER" id="PTHR23501">
    <property type="entry name" value="MAJOR FACILITATOR SUPERFAMILY"/>
    <property type="match status" value="1"/>
</dbReference>
<feature type="transmembrane region" description="Helical" evidence="7">
    <location>
        <begin position="262"/>
        <end position="279"/>
    </location>
</feature>
<name>A0A0R1MKM4_9LACO</name>
<feature type="transmembrane region" description="Helical" evidence="7">
    <location>
        <begin position="224"/>
        <end position="241"/>
    </location>
</feature>
<dbReference type="Pfam" id="PF07690">
    <property type="entry name" value="MFS_1"/>
    <property type="match status" value="1"/>
</dbReference>
<evidence type="ECO:0000313" key="10">
    <source>
        <dbReference type="Proteomes" id="UP000051330"/>
    </source>
</evidence>
<dbReference type="Gene3D" id="1.20.1250.20">
    <property type="entry name" value="MFS general substrate transporter like domains"/>
    <property type="match status" value="1"/>
</dbReference>
<dbReference type="PANTHER" id="PTHR23501:SF191">
    <property type="entry name" value="VACUOLAR BASIC AMINO ACID TRANSPORTER 4"/>
    <property type="match status" value="1"/>
</dbReference>
<feature type="transmembrane region" description="Helical" evidence="7">
    <location>
        <begin position="454"/>
        <end position="479"/>
    </location>
</feature>
<feature type="transmembrane region" description="Helical" evidence="7">
    <location>
        <begin position="299"/>
        <end position="321"/>
    </location>
</feature>
<feature type="transmembrane region" description="Helical" evidence="7">
    <location>
        <begin position="398"/>
        <end position="417"/>
    </location>
</feature>
<protein>
    <submittedName>
        <fullName evidence="9">Major facilitator superfamily permease</fullName>
    </submittedName>
</protein>
<dbReference type="GO" id="GO:0005886">
    <property type="term" value="C:plasma membrane"/>
    <property type="evidence" value="ECO:0007669"/>
    <property type="project" value="UniProtKB-SubCell"/>
</dbReference>
<dbReference type="InterPro" id="IPR020846">
    <property type="entry name" value="MFS_dom"/>
</dbReference>
<evidence type="ECO:0000256" key="7">
    <source>
        <dbReference type="SAM" id="Phobius"/>
    </source>
</evidence>
<evidence type="ECO:0000256" key="3">
    <source>
        <dbReference type="ARBA" id="ARBA00022475"/>
    </source>
</evidence>
<keyword evidence="6 7" id="KW-0472">Membrane</keyword>
<dbReference type="InterPro" id="IPR036259">
    <property type="entry name" value="MFS_trans_sf"/>
</dbReference>
<evidence type="ECO:0000256" key="6">
    <source>
        <dbReference type="ARBA" id="ARBA00023136"/>
    </source>
</evidence>
<comment type="caution">
    <text evidence="9">The sequence shown here is derived from an EMBL/GenBank/DDBJ whole genome shotgun (WGS) entry which is preliminary data.</text>
</comment>
<keyword evidence="3" id="KW-1003">Cell membrane</keyword>
<dbReference type="FunFam" id="1.20.1720.10:FF:000004">
    <property type="entry name" value="EmrB/QacA family drug resistance transporter"/>
    <property type="match status" value="1"/>
</dbReference>
<proteinExistence type="predicted"/>